<evidence type="ECO:0000313" key="3">
    <source>
        <dbReference type="Proteomes" id="UP001209713"/>
    </source>
</evidence>
<sequence>MKRFYQEHYPSGKPNKADPIWVIRHNAKILSAVRLKQLTSSQLLMAMVTAPPHRKSGLGSHLLKQIHTELKQTPCYCFALNHQVSFYIKNNFVIVDTPDLPEEIQSRYISYQQQGRKITAMKYYAE</sequence>
<dbReference type="EMBL" id="JAOVZB010000008">
    <property type="protein sequence ID" value="MCV2404006.1"/>
    <property type="molecule type" value="Genomic_DNA"/>
</dbReference>
<dbReference type="Gene3D" id="3.40.630.30">
    <property type="match status" value="1"/>
</dbReference>
<protein>
    <submittedName>
        <fullName evidence="2">GNAT family N-acetyltransferase</fullName>
    </submittedName>
</protein>
<feature type="domain" description="N-acetyltransferase" evidence="1">
    <location>
        <begin position="1"/>
        <end position="126"/>
    </location>
</feature>
<dbReference type="InterPro" id="IPR016181">
    <property type="entry name" value="Acyl_CoA_acyltransferase"/>
</dbReference>
<dbReference type="PROSITE" id="PS51186">
    <property type="entry name" value="GNAT"/>
    <property type="match status" value="1"/>
</dbReference>
<organism evidence="2 3">
    <name type="scientific">Marinomonas sargassi</name>
    <dbReference type="NCBI Taxonomy" id="2984494"/>
    <lineage>
        <taxon>Bacteria</taxon>
        <taxon>Pseudomonadati</taxon>
        <taxon>Pseudomonadota</taxon>
        <taxon>Gammaproteobacteria</taxon>
        <taxon>Oceanospirillales</taxon>
        <taxon>Oceanospirillaceae</taxon>
        <taxon>Marinomonas</taxon>
    </lineage>
</organism>
<reference evidence="2 3" key="1">
    <citation type="submission" date="2022-10" db="EMBL/GenBank/DDBJ databases">
        <title>Marinomonas transparenta sp. nov. and Marinomonas sargassi sp. nov., isolated from marine alga (Sargassum natans (L.) Gaillon).</title>
        <authorList>
            <person name="Wang Y."/>
        </authorList>
    </citation>
    <scope>NUCLEOTIDE SEQUENCE [LARGE SCALE GENOMIC DNA]</scope>
    <source>
        <strain evidence="2 3">C2222</strain>
    </source>
</reference>
<gene>
    <name evidence="2" type="ORF">OFY17_14145</name>
</gene>
<dbReference type="Proteomes" id="UP001209713">
    <property type="component" value="Unassembled WGS sequence"/>
</dbReference>
<dbReference type="Pfam" id="PF13508">
    <property type="entry name" value="Acetyltransf_7"/>
    <property type="match status" value="1"/>
</dbReference>
<evidence type="ECO:0000259" key="1">
    <source>
        <dbReference type="PROSITE" id="PS51186"/>
    </source>
</evidence>
<keyword evidence="3" id="KW-1185">Reference proteome</keyword>
<dbReference type="CDD" id="cd04301">
    <property type="entry name" value="NAT_SF"/>
    <property type="match status" value="1"/>
</dbReference>
<accession>A0ABT2YVS1</accession>
<name>A0ABT2YVS1_9GAMM</name>
<proteinExistence type="predicted"/>
<evidence type="ECO:0000313" key="2">
    <source>
        <dbReference type="EMBL" id="MCV2404006.1"/>
    </source>
</evidence>
<dbReference type="RefSeq" id="WP_263531389.1">
    <property type="nucleotide sequence ID" value="NZ_JAOVZB010000008.1"/>
</dbReference>
<dbReference type="InterPro" id="IPR000182">
    <property type="entry name" value="GNAT_dom"/>
</dbReference>
<comment type="caution">
    <text evidence="2">The sequence shown here is derived from an EMBL/GenBank/DDBJ whole genome shotgun (WGS) entry which is preliminary data.</text>
</comment>
<dbReference type="SUPFAM" id="SSF55729">
    <property type="entry name" value="Acyl-CoA N-acyltransferases (Nat)"/>
    <property type="match status" value="1"/>
</dbReference>